<dbReference type="Gene3D" id="3.30.70.1290">
    <property type="entry name" value="Transposase IS200-like"/>
    <property type="match status" value="1"/>
</dbReference>
<dbReference type="Proteomes" id="UP000001887">
    <property type="component" value="Chromosome"/>
</dbReference>
<dbReference type="STRING" id="530564.Psta_1057"/>
<dbReference type="PANTHER" id="PTHR36966">
    <property type="entry name" value="REP-ASSOCIATED TYROSINE TRANSPOSASE"/>
    <property type="match status" value="1"/>
</dbReference>
<dbReference type="InterPro" id="IPR052715">
    <property type="entry name" value="RAYT_transposase"/>
</dbReference>
<organism evidence="2 3">
    <name type="scientific">Pirellula staleyi (strain ATCC 27377 / DSM 6068 / ICPB 4128)</name>
    <name type="common">Pirella staleyi</name>
    <dbReference type="NCBI Taxonomy" id="530564"/>
    <lineage>
        <taxon>Bacteria</taxon>
        <taxon>Pseudomonadati</taxon>
        <taxon>Planctomycetota</taxon>
        <taxon>Planctomycetia</taxon>
        <taxon>Pirellulales</taxon>
        <taxon>Pirellulaceae</taxon>
        <taxon>Pirellula</taxon>
    </lineage>
</organism>
<dbReference type="GO" id="GO:0004803">
    <property type="term" value="F:transposase activity"/>
    <property type="evidence" value="ECO:0007669"/>
    <property type="project" value="InterPro"/>
</dbReference>
<protein>
    <recommendedName>
        <fullName evidence="1">Transposase IS200-like domain-containing protein</fullName>
    </recommendedName>
</protein>
<dbReference type="SUPFAM" id="SSF143422">
    <property type="entry name" value="Transposase IS200-like"/>
    <property type="match status" value="1"/>
</dbReference>
<name>D2R8C3_PIRSD</name>
<dbReference type="GO" id="GO:0006313">
    <property type="term" value="P:DNA transposition"/>
    <property type="evidence" value="ECO:0007669"/>
    <property type="project" value="InterPro"/>
</dbReference>
<dbReference type="NCBIfam" id="NF047646">
    <property type="entry name" value="REP_Tyr_transpos"/>
    <property type="match status" value="1"/>
</dbReference>
<evidence type="ECO:0000313" key="3">
    <source>
        <dbReference type="Proteomes" id="UP000001887"/>
    </source>
</evidence>
<dbReference type="GO" id="GO:0043565">
    <property type="term" value="F:sequence-specific DNA binding"/>
    <property type="evidence" value="ECO:0007669"/>
    <property type="project" value="TreeGrafter"/>
</dbReference>
<evidence type="ECO:0000259" key="1">
    <source>
        <dbReference type="SMART" id="SM01321"/>
    </source>
</evidence>
<dbReference type="AlphaFoldDB" id="D2R8C3"/>
<reference evidence="2 3" key="1">
    <citation type="journal article" date="2009" name="Stand. Genomic Sci.">
        <title>Complete genome sequence of Pirellula staleyi type strain (ATCC 27377).</title>
        <authorList>
            <person name="Clum A."/>
            <person name="Tindall B.J."/>
            <person name="Sikorski J."/>
            <person name="Ivanova N."/>
            <person name="Mavrommatis K."/>
            <person name="Lucas S."/>
            <person name="Glavina del Rio T."/>
            <person name="Nolan M."/>
            <person name="Chen F."/>
            <person name="Tice H."/>
            <person name="Pitluck S."/>
            <person name="Cheng J.F."/>
            <person name="Chertkov O."/>
            <person name="Brettin T."/>
            <person name="Han C."/>
            <person name="Detter J.C."/>
            <person name="Kuske C."/>
            <person name="Bruce D."/>
            <person name="Goodwin L."/>
            <person name="Ovchinikova G."/>
            <person name="Pati A."/>
            <person name="Mikhailova N."/>
            <person name="Chen A."/>
            <person name="Palaniappan K."/>
            <person name="Land M."/>
            <person name="Hauser L."/>
            <person name="Chang Y.J."/>
            <person name="Jeffries C.D."/>
            <person name="Chain P."/>
            <person name="Rohde M."/>
            <person name="Goker M."/>
            <person name="Bristow J."/>
            <person name="Eisen J.A."/>
            <person name="Markowitz V."/>
            <person name="Hugenholtz P."/>
            <person name="Kyrpides N.C."/>
            <person name="Klenk H.P."/>
            <person name="Lapidus A."/>
        </authorList>
    </citation>
    <scope>NUCLEOTIDE SEQUENCE [LARGE SCALE GENOMIC DNA]</scope>
    <source>
        <strain evidence="3">ATCC 27377 / DSM 6068 / ICPB 4128</strain>
    </source>
</reference>
<dbReference type="SMART" id="SM01321">
    <property type="entry name" value="Y1_Tnp"/>
    <property type="match status" value="1"/>
</dbReference>
<dbReference type="EMBL" id="CP001848">
    <property type="protein sequence ID" value="ADB15740.1"/>
    <property type="molecule type" value="Genomic_DNA"/>
</dbReference>
<keyword evidence="3" id="KW-1185">Reference proteome</keyword>
<feature type="domain" description="Transposase IS200-like" evidence="1">
    <location>
        <begin position="14"/>
        <end position="148"/>
    </location>
</feature>
<dbReference type="KEGG" id="psl:Psta_1057"/>
<gene>
    <name evidence="2" type="ordered locus">Psta_1057</name>
</gene>
<proteinExistence type="predicted"/>
<sequence length="189" mass="22274">MPSLHRKQVKRYDIPGDVRFLTFSCFQRLPLLSRDRTRIFLVEAIERCRSLRPFELWGYVIMPEHVHLIILPGKSMLVAEILKTIKVSTSKRAITWLHQNAPDFLHCLEDLQPNGSGTYRFWQRGGGYDRNLRSTRDVHEKLSYIHENPVRRGLVLKAEDWKWSSALAWQTGIDEPLRIDRENVPRLDE</sequence>
<evidence type="ECO:0000313" key="2">
    <source>
        <dbReference type="EMBL" id="ADB15740.1"/>
    </source>
</evidence>
<dbReference type="OrthoDB" id="9794403at2"/>
<dbReference type="InterPro" id="IPR002686">
    <property type="entry name" value="Transposase_17"/>
</dbReference>
<dbReference type="eggNOG" id="COG1943">
    <property type="taxonomic scope" value="Bacteria"/>
</dbReference>
<dbReference type="HOGENOM" id="CLU_068226_5_0_0"/>
<accession>D2R8C3</accession>
<dbReference type="InterPro" id="IPR036515">
    <property type="entry name" value="Transposase_17_sf"/>
</dbReference>
<dbReference type="PANTHER" id="PTHR36966:SF1">
    <property type="entry name" value="REP-ASSOCIATED TYROSINE TRANSPOSASE"/>
    <property type="match status" value="1"/>
</dbReference>